<accession>A0A8S5RT50</accession>
<name>A0A8S5RT50_9CAUD</name>
<evidence type="ECO:0000313" key="2">
    <source>
        <dbReference type="EMBL" id="DAE92530.1"/>
    </source>
</evidence>
<protein>
    <submittedName>
        <fullName evidence="2">Uncharacterized protein</fullName>
    </submittedName>
</protein>
<feature type="region of interest" description="Disordered" evidence="1">
    <location>
        <begin position="89"/>
        <end position="109"/>
    </location>
</feature>
<evidence type="ECO:0000256" key="1">
    <source>
        <dbReference type="SAM" id="MobiDB-lite"/>
    </source>
</evidence>
<dbReference type="InterPro" id="IPR022704">
    <property type="entry name" value="DUF2746"/>
</dbReference>
<dbReference type="EMBL" id="BK057802">
    <property type="protein sequence ID" value="DAE92530.1"/>
    <property type="molecule type" value="Genomic_DNA"/>
</dbReference>
<sequence>MIAALSTICIAFAGIVVTYLKLFQARLQTQMQEVHKTLTGVSTDVSSVKEQTNNDHGTNLRDDLDALGAKLDIVAEKVEIIARRQESQGQELTSHGAILNQLQTSQQQDRTERIALDSRAHDEHHRMWQELDRLKNRERGE</sequence>
<proteinExistence type="predicted"/>
<organism evidence="2">
    <name type="scientific">Siphoviridae sp. ct3Mm15</name>
    <dbReference type="NCBI Taxonomy" id="2827558"/>
    <lineage>
        <taxon>Viruses</taxon>
        <taxon>Duplodnaviria</taxon>
        <taxon>Heunggongvirae</taxon>
        <taxon>Uroviricota</taxon>
        <taxon>Caudoviricetes</taxon>
    </lineage>
</organism>
<dbReference type="Pfam" id="PF10874">
    <property type="entry name" value="DUF2746"/>
    <property type="match status" value="1"/>
</dbReference>
<reference evidence="2" key="1">
    <citation type="journal article" date="2021" name="Proc. Natl. Acad. Sci. U.S.A.">
        <title>A Catalog of Tens of Thousands of Viruses from Human Metagenomes Reveals Hidden Associations with Chronic Diseases.</title>
        <authorList>
            <person name="Tisza M.J."/>
            <person name="Buck C.B."/>
        </authorList>
    </citation>
    <scope>NUCLEOTIDE SEQUENCE</scope>
    <source>
        <strain evidence="2">Ct3Mm15</strain>
    </source>
</reference>